<dbReference type="Pfam" id="PF14226">
    <property type="entry name" value="DIOX_N"/>
    <property type="match status" value="2"/>
</dbReference>
<keyword evidence="10" id="KW-0325">Glycoprotein</keyword>
<reference evidence="15" key="1">
    <citation type="submission" date="2019-04" db="EMBL/GenBank/DDBJ databases">
        <authorList>
            <person name="Melise S."/>
            <person name="Noan J."/>
            <person name="Okalmin O."/>
        </authorList>
    </citation>
    <scope>NUCLEOTIDE SEQUENCE</scope>
    <source>
        <strain evidence="15">FN9</strain>
    </source>
</reference>
<dbReference type="InterPro" id="IPR000192">
    <property type="entry name" value="Aminotrans_V_dom"/>
</dbReference>
<name>A0A4E9DRE9_GIBZA</name>
<dbReference type="GO" id="GO:0006826">
    <property type="term" value="P:iron ion transport"/>
    <property type="evidence" value="ECO:0007669"/>
    <property type="project" value="TreeGrafter"/>
</dbReference>
<evidence type="ECO:0000256" key="2">
    <source>
        <dbReference type="ARBA" id="ARBA00006278"/>
    </source>
</evidence>
<dbReference type="Pfam" id="PF08030">
    <property type="entry name" value="NAD_binding_6"/>
    <property type="match status" value="1"/>
</dbReference>
<dbReference type="CDD" id="cd06186">
    <property type="entry name" value="NOX_Duox_like_FAD_NADP"/>
    <property type="match status" value="1"/>
</dbReference>
<dbReference type="GO" id="GO:0000293">
    <property type="term" value="F:ferric-chelate reductase activity"/>
    <property type="evidence" value="ECO:0007669"/>
    <property type="project" value="UniProtKB-ARBA"/>
</dbReference>
<dbReference type="SFLD" id="SFLDG01168">
    <property type="entry name" value="Ferric_reductase_subgroup_(FRE"/>
    <property type="match status" value="1"/>
</dbReference>
<dbReference type="InterPro" id="IPR011701">
    <property type="entry name" value="MFS"/>
</dbReference>
<dbReference type="InterPro" id="IPR013112">
    <property type="entry name" value="FAD-bd_8"/>
</dbReference>
<feature type="transmembrane region" description="Helical" evidence="11">
    <location>
        <begin position="250"/>
        <end position="268"/>
    </location>
</feature>
<dbReference type="Gene3D" id="3.40.50.80">
    <property type="entry name" value="Nucleotide-binding domain of ferredoxin-NADP reductase (FNR) module"/>
    <property type="match status" value="1"/>
</dbReference>
<dbReference type="Pfam" id="PF08022">
    <property type="entry name" value="FAD_binding_8"/>
    <property type="match status" value="1"/>
</dbReference>
<dbReference type="SUPFAM" id="SSF55909">
    <property type="entry name" value="Pentein"/>
    <property type="match status" value="1"/>
</dbReference>
<evidence type="ECO:0008006" key="16">
    <source>
        <dbReference type="Google" id="ProtNLM"/>
    </source>
</evidence>
<dbReference type="InterPro" id="IPR015421">
    <property type="entry name" value="PyrdxlP-dep_Trfase_major"/>
</dbReference>
<feature type="transmembrane region" description="Helical" evidence="11">
    <location>
        <begin position="210"/>
        <end position="230"/>
    </location>
</feature>
<evidence type="ECO:0000313" key="15">
    <source>
        <dbReference type="EMBL" id="VIO54246.1"/>
    </source>
</evidence>
<feature type="domain" description="Fe2OG dioxygenase" evidence="14">
    <location>
        <begin position="1490"/>
        <end position="1596"/>
    </location>
</feature>
<feature type="transmembrane region" description="Helical" evidence="11">
    <location>
        <begin position="1115"/>
        <end position="1135"/>
    </location>
</feature>
<evidence type="ECO:0000256" key="11">
    <source>
        <dbReference type="SAM" id="Phobius"/>
    </source>
</evidence>
<dbReference type="InterPro" id="IPR039261">
    <property type="entry name" value="FNR_nucleotide-bd"/>
</dbReference>
<dbReference type="InterPro" id="IPR013121">
    <property type="entry name" value="Fe_red_NAD-bd_6"/>
</dbReference>
<keyword evidence="5" id="KW-0249">Electron transport</keyword>
<sequence>MLSNQTNFMTITCYSPKAILSLYLCLDVYCMPEARDAGLGPLNETCVEQAHIVLPPFSIISNYTAEDKERIHRLERNETEPSLTFGEVVIPSETWFGIWWDTMDSVAYTYAHHDLYGRVILLTKMRIILIFDSRAMIYFWIVVVVIGVLNHLIQQIANSKTFRSHSPKSGGRLWSLYTSTVNRIAVPATFGDRCSQKVGWGTVPPRIQSLTLFAFLILNIVLSIHGYRIVPINMYFPSTAKQIFRYSSDRTGIISFANFPLIWLFGMRNNLLMWLTGWDFGTYNNFHRWVARIATLQAILHSIGYSILVYLEGGWEGYIFWWSYMFWWVGGVATVVMSLLVGASFYWIRRQQYELFLVVHIIMSILLLVTMLAHVSIFQGEYDVFFWVPCFIWVADRVLRALRIAAFNPKLWDTWATSIYHPTSNIVRLVIPYSSSLYKPAPGTFYYIHVLNGPRCWESHPFTVAAVTDEGQRGAKVLGEQVPLLESAASEQTSDADASQDMFSDSKIMTFLIRPYDGFTSRLRDTASAEWPKNVSQRVLVDGPYGHTQPLHTFDNVIFVVGGSGIVVPLSYLQLLTSGASSPRTVKIHWAVREPAFALDVLNTDIADALGSANLSVEIHLTTHTPQDELQEWPSQVTLRRGRIDAAAVVTRASDMVDGESLAVVACGPARMADDARRTVSDLLKRGVRGVEYFEESFQCCLSDNKPLPQVSFCDMNYALGIKLGRCCTLQPLHEMAIISQSNSEVAPLLRPGPSCQNHYGAVQQAGTSEVAEQSFGPIQEPPDIVPEEDTYASRFIDVSPTRFWLIFSAVLLGCIVGSFDSTLMASSHPAITSHFHASNSASWLSTAFLLTWTAFVPCFGRISDTFGRRPIYLLAITIFLAATAWCGAAQSIGSLIAARAVCGLGAGGVSSMGMIISSDTVRLKYRGIYQAYINLCVGIGGCLGLVFGGYLCDQVGWRGAFYIQLPVLFAYLVLAMLVTPANLGIDATQPVRPQFQSLSQIAMAVDLPGSVILILGLTVLVLGLNLGGNVLGWSHPLVISSLVASLVLAVVFVPYEKRVPRAVMPIRLLAQDPWASIVFGNFLASLSITTMMFNTPLYFQAVKLASPTDSGLKLVVSTIAVMVSSVSSGFLITWTQNAKPMIIIGGVCLLVGACMAASMDADTPDIIAMISLGMSSLGQGFSFPSLMISILATSTQGELAVASTTLGLWRNLGSLLGVSVSSLIFQNILVRKLEATVTGPDREQIILLVRKSVRAVAELDAAHQPQVIKAYAWALRVTFISAACWPVFMLVIHIRMQLPRLTERNETRDFPGLPPFPKDVPTAPLLCLSLQKLIVSDDSEIKRLIEACEDIGFFYLDLQNCGPASGILDDVDELFAISKEFYTLSLEEKKKYDFSAQNSYFGYKSQGAVVVDKNGARDRNESYNVPKIDMLGMIDALPRPGPFDEGRDVFASFMKRSHSIVTLLLDIFNESLGLLPGTLSALHRLDAMSGDAVRLIKAPPQPRDDRKAITLPEHTDYGSITFVFNQLGGLQVLPPGKDAKYLYVEPLPGHMIVNIGDALAKFTNGLFRSNIHRIVAPPGVQGDFTRYSVVYFSRPNDDVILKRLEGSERIPPLEEGIVEEIINSKDWILRRGLGRRATQAKVDLDKCAGTENLSRQVDQIFLDNAAGSQVLGDVVSSISDYLLTSNVQLDASYSTSQKATATFDAAHDACAKHINAHTDEIVLGPSTTQLLRNLASSLDLQSGDEIIVSAVDHEANIAPWVDLAEKRGLRLKWWRPCHSQNPKLLVSDLRELLTSATKLVTCTHASNILGTITDIKSIAVAAHEVGALVCVDGVGYAGHRPIDVKHLGVDFYCLSWYKVYGPHISMLYASRAGQHRIRPMGHFFNSHVSLTEKLGLAGASYELVQALPHIVEYLAPSWDKIISQEATLQTMLIEYLNSRSDITIFGEPVADVAVRLSTVSFTVAGWSCHVLVEEIESRSAYGVRAGCNYAERLVREILGLGRDGLVRLSMLHYNTLDEIRGFIKILDEVFEEVTVSQTANCDHIPVIDLSWLVSPDAEERQKLAALINDACTNVGFFYIKNHGIPEDMIESVHNAVERFFNLTEAQKMRYYIGNSRKFRGYTPMGAEEATGTEQDLGLEKKTISEAFDIGYETAMDLDKSSSDPLPADTFELYADNQWPDEEVIPGFAKTYLDYCSIVLKTCRQMMRIFALALELPEEYFDSKMRHPGVTSRILHYPAQSVGEEQGGLGAHTDYECFTVLSQGRVSGLQVLNQQGEWMPAPPIPGTLVVNIGDCLSIWSNKTFKSTIHRVANLSGKERYSVPFFFGVDYDTTVSVLPHLVSGNAPACAAPFKAGDPLVQADDEWSPLKSVIVGRAGISCFPSGPAEMMKSTMPAEHLNSFKPKTLFPPDLIEKAEAELDQFATILKNEGIKVYRPLDINWQKIGGYTGAMPRDGLISVGNTLIEACFAWSCRSQEVDIAFTSILEQLSLDPRANIVRRPDSSFADTLMSDNEAGNKWVINNSRPAFDAADFMRFGKIIIGQYSHVTNQAGVDYLAEHIPEGYQIEMIEVNDPNAMHIDATILPLRDGLVVYNPNKVTEVGLRKHAVLKDWDLVPYPFTPKDRTDPPLYMTSPWLCLNALVLDGRKVVVEASDLVTLEWFESLGMECVPCPFQHVNSIGGSFHCATVDLVREKY</sequence>
<feature type="transmembrane region" description="Helical" evidence="11">
    <location>
        <begin position="1167"/>
        <end position="1193"/>
    </location>
</feature>
<dbReference type="GO" id="GO:0044283">
    <property type="term" value="P:small molecule biosynthetic process"/>
    <property type="evidence" value="ECO:0007669"/>
    <property type="project" value="UniProtKB-ARBA"/>
</dbReference>
<dbReference type="GO" id="GO:0005886">
    <property type="term" value="C:plasma membrane"/>
    <property type="evidence" value="ECO:0007669"/>
    <property type="project" value="TreeGrafter"/>
</dbReference>
<keyword evidence="4 11" id="KW-0812">Transmembrane</keyword>
<dbReference type="PRINTS" id="PR00682">
    <property type="entry name" value="IPNSYNTHASE"/>
</dbReference>
<dbReference type="EMBL" id="CAAKMV010000088">
    <property type="protein sequence ID" value="VIO54246.1"/>
    <property type="molecule type" value="Genomic_DNA"/>
</dbReference>
<feature type="transmembrane region" description="Helical" evidence="11">
    <location>
        <begin position="872"/>
        <end position="891"/>
    </location>
</feature>
<gene>
    <name evidence="15" type="ORF">FUG_LOCUS114791</name>
</gene>
<evidence type="ECO:0000256" key="4">
    <source>
        <dbReference type="ARBA" id="ARBA00022692"/>
    </source>
</evidence>
<keyword evidence="3" id="KW-0813">Transport</keyword>
<feature type="transmembrane region" description="Helical" evidence="11">
    <location>
        <begin position="289"/>
        <end position="311"/>
    </location>
</feature>
<keyword evidence="6 11" id="KW-1133">Transmembrane helix</keyword>
<dbReference type="Gene3D" id="1.20.1250.20">
    <property type="entry name" value="MFS general substrate transporter like domains"/>
    <property type="match status" value="1"/>
</dbReference>
<accession>A0A4E9DRE9</accession>
<dbReference type="GO" id="GO:0006879">
    <property type="term" value="P:intracellular iron ion homeostasis"/>
    <property type="evidence" value="ECO:0007669"/>
    <property type="project" value="TreeGrafter"/>
</dbReference>
<evidence type="ECO:0000256" key="5">
    <source>
        <dbReference type="ARBA" id="ARBA00022982"/>
    </source>
</evidence>
<feature type="transmembrane region" description="Helical" evidence="11">
    <location>
        <begin position="1005"/>
        <end position="1028"/>
    </location>
</feature>
<feature type="domain" description="Fe2OG dioxygenase" evidence="14">
    <location>
        <begin position="2226"/>
        <end position="2328"/>
    </location>
</feature>
<comment type="similarity">
    <text evidence="2">Belongs to the ferric reductase (FRE) family.</text>
</comment>
<feature type="transmembrane region" description="Helical" evidence="11">
    <location>
        <begin position="804"/>
        <end position="822"/>
    </location>
</feature>
<feature type="domain" description="FAD-binding FR-type" evidence="13">
    <location>
        <begin position="391"/>
        <end position="551"/>
    </location>
</feature>
<dbReference type="Gene3D" id="1.20.1720.10">
    <property type="entry name" value="Multidrug resistance protein D"/>
    <property type="match status" value="1"/>
</dbReference>
<dbReference type="Pfam" id="PF00266">
    <property type="entry name" value="Aminotran_5"/>
    <property type="match status" value="1"/>
</dbReference>
<dbReference type="InterPro" id="IPR020846">
    <property type="entry name" value="MFS_dom"/>
</dbReference>
<dbReference type="FunFam" id="1.20.1720.10:FF:000024">
    <property type="entry name" value="MFS multidrug transporter, putative"/>
    <property type="match status" value="1"/>
</dbReference>
<dbReference type="InterPro" id="IPR013130">
    <property type="entry name" value="Fe3_Rdtase_TM_dom"/>
</dbReference>
<dbReference type="Gene3D" id="2.60.120.330">
    <property type="entry name" value="B-lactam Antibiotic, Isopenicillin N Synthase, Chain"/>
    <property type="match status" value="2"/>
</dbReference>
<dbReference type="Gene3D" id="3.90.1150.10">
    <property type="entry name" value="Aspartate Aminotransferase, domain 1"/>
    <property type="match status" value="1"/>
</dbReference>
<dbReference type="InterPro" id="IPR051410">
    <property type="entry name" value="Ferric/Cupric_Reductase"/>
</dbReference>
<proteinExistence type="inferred from homology"/>
<dbReference type="SUPFAM" id="SSF53383">
    <property type="entry name" value="PLP-dependent transferases"/>
    <property type="match status" value="1"/>
</dbReference>
<feature type="transmembrane region" description="Helical" evidence="11">
    <location>
        <begin position="842"/>
        <end position="860"/>
    </location>
</feature>
<dbReference type="PROSITE" id="PS51471">
    <property type="entry name" value="FE2OG_OXY"/>
    <property type="match status" value="2"/>
</dbReference>
<dbReference type="PROSITE" id="PS51384">
    <property type="entry name" value="FAD_FR"/>
    <property type="match status" value="1"/>
</dbReference>
<evidence type="ECO:0000256" key="3">
    <source>
        <dbReference type="ARBA" id="ARBA00022448"/>
    </source>
</evidence>
<dbReference type="SUPFAM" id="SSF52343">
    <property type="entry name" value="Ferredoxin reductase-like, C-terminal NADP-linked domain"/>
    <property type="match status" value="1"/>
</dbReference>
<dbReference type="Pfam" id="PF07690">
    <property type="entry name" value="MFS_1"/>
    <property type="match status" value="1"/>
</dbReference>
<dbReference type="GO" id="GO:0015677">
    <property type="term" value="P:copper ion import"/>
    <property type="evidence" value="ECO:0007669"/>
    <property type="project" value="TreeGrafter"/>
</dbReference>
<dbReference type="PANTHER" id="PTHR32361:SF9">
    <property type="entry name" value="FERRIC REDUCTASE TRANSMEMBRANE COMPONENT 3-RELATED"/>
    <property type="match status" value="1"/>
</dbReference>
<evidence type="ECO:0000256" key="7">
    <source>
        <dbReference type="ARBA" id="ARBA00023002"/>
    </source>
</evidence>
<dbReference type="InterPro" id="IPR015422">
    <property type="entry name" value="PyrdxlP-dep_Trfase_small"/>
</dbReference>
<evidence type="ECO:0000259" key="13">
    <source>
        <dbReference type="PROSITE" id="PS51384"/>
    </source>
</evidence>
<dbReference type="Pfam" id="PF01794">
    <property type="entry name" value="Ferric_reduct"/>
    <property type="match status" value="1"/>
</dbReference>
<evidence type="ECO:0000259" key="14">
    <source>
        <dbReference type="PROSITE" id="PS51471"/>
    </source>
</evidence>
<dbReference type="FunFam" id="2.60.120.330:FF:000045">
    <property type="entry name" value="Oxidoreductase, 2OG-Fe(II) oxygenase family, putative"/>
    <property type="match status" value="1"/>
</dbReference>
<dbReference type="Gene3D" id="3.75.10.10">
    <property type="entry name" value="L-arginine/glycine Amidinotransferase, Chain A"/>
    <property type="match status" value="1"/>
</dbReference>
<dbReference type="PROSITE" id="PS50850">
    <property type="entry name" value="MFS"/>
    <property type="match status" value="1"/>
</dbReference>
<dbReference type="Gene3D" id="3.40.640.10">
    <property type="entry name" value="Type I PLP-dependent aspartate aminotransferase-like (Major domain)"/>
    <property type="match status" value="1"/>
</dbReference>
<evidence type="ECO:0000256" key="10">
    <source>
        <dbReference type="ARBA" id="ARBA00023180"/>
    </source>
</evidence>
<dbReference type="InterPro" id="IPR015424">
    <property type="entry name" value="PyrdxlP-dep_Trfase"/>
</dbReference>
<dbReference type="SUPFAM" id="SSF51197">
    <property type="entry name" value="Clavaminate synthase-like"/>
    <property type="match status" value="2"/>
</dbReference>
<evidence type="ECO:0000259" key="12">
    <source>
        <dbReference type="PROSITE" id="PS50850"/>
    </source>
</evidence>
<dbReference type="Pfam" id="PF03171">
    <property type="entry name" value="2OG-FeII_Oxy"/>
    <property type="match status" value="2"/>
</dbReference>
<dbReference type="InterPro" id="IPR005123">
    <property type="entry name" value="Oxoglu/Fe-dep_dioxygenase_dom"/>
</dbReference>
<feature type="transmembrane region" description="Helical" evidence="11">
    <location>
        <begin position="1274"/>
        <end position="1295"/>
    </location>
</feature>
<dbReference type="InterPro" id="IPR017927">
    <property type="entry name" value="FAD-bd_FR_type"/>
</dbReference>
<evidence type="ECO:0000256" key="8">
    <source>
        <dbReference type="ARBA" id="ARBA00023065"/>
    </source>
</evidence>
<evidence type="ECO:0000256" key="1">
    <source>
        <dbReference type="ARBA" id="ARBA00004141"/>
    </source>
</evidence>
<comment type="subcellular location">
    <subcellularLocation>
        <location evidence="1">Membrane</location>
        <topology evidence="1">Multi-pass membrane protein</topology>
    </subcellularLocation>
</comment>
<dbReference type="InterPro" id="IPR044861">
    <property type="entry name" value="IPNS-like_FE2OG_OXY"/>
</dbReference>
<dbReference type="PANTHER" id="PTHR32361">
    <property type="entry name" value="FERRIC/CUPRIC REDUCTASE TRANSMEMBRANE COMPONENT"/>
    <property type="match status" value="1"/>
</dbReference>
<dbReference type="GO" id="GO:0022857">
    <property type="term" value="F:transmembrane transporter activity"/>
    <property type="evidence" value="ECO:0007669"/>
    <property type="project" value="InterPro"/>
</dbReference>
<dbReference type="CDD" id="cd21113">
    <property type="entry name" value="amidinotransferase-like"/>
    <property type="match status" value="1"/>
</dbReference>
<evidence type="ECO:0000256" key="9">
    <source>
        <dbReference type="ARBA" id="ARBA00023136"/>
    </source>
</evidence>
<protein>
    <recommendedName>
        <fullName evidence="16">Major facilitator superfamily (MFS) profile domain-containing protein</fullName>
    </recommendedName>
</protein>
<feature type="transmembrane region" description="Helical" evidence="11">
    <location>
        <begin position="929"/>
        <end position="952"/>
    </location>
</feature>
<feature type="transmembrane region" description="Helical" evidence="11">
    <location>
        <begin position="964"/>
        <end position="984"/>
    </location>
</feature>
<dbReference type="InterPro" id="IPR036259">
    <property type="entry name" value="MFS_trans_sf"/>
</dbReference>
<feature type="domain" description="Major facilitator superfamily (MFS) profile" evidence="12">
    <location>
        <begin position="807"/>
        <end position="1301"/>
    </location>
</feature>
<dbReference type="InterPro" id="IPR027443">
    <property type="entry name" value="IPNS-like_sf"/>
</dbReference>
<organism evidence="15">
    <name type="scientific">Gibberella zeae</name>
    <name type="common">Wheat head blight fungus</name>
    <name type="synonym">Fusarium graminearum</name>
    <dbReference type="NCBI Taxonomy" id="5518"/>
    <lineage>
        <taxon>Eukaryota</taxon>
        <taxon>Fungi</taxon>
        <taxon>Dikarya</taxon>
        <taxon>Ascomycota</taxon>
        <taxon>Pezizomycotina</taxon>
        <taxon>Sordariomycetes</taxon>
        <taxon>Hypocreomycetidae</taxon>
        <taxon>Hypocreales</taxon>
        <taxon>Nectriaceae</taxon>
        <taxon>Fusarium</taxon>
    </lineage>
</organism>
<feature type="transmembrane region" description="Helical" evidence="11">
    <location>
        <begin position="326"/>
        <end position="348"/>
    </location>
</feature>
<keyword evidence="7" id="KW-0560">Oxidoreductase</keyword>
<keyword evidence="8" id="KW-0406">Ion transport</keyword>
<keyword evidence="9 11" id="KW-0472">Membrane</keyword>
<feature type="transmembrane region" description="Helical" evidence="11">
    <location>
        <begin position="1075"/>
        <end position="1095"/>
    </location>
</feature>
<feature type="transmembrane region" description="Helical" evidence="11">
    <location>
        <begin position="355"/>
        <end position="378"/>
    </location>
</feature>
<dbReference type="InterPro" id="IPR026992">
    <property type="entry name" value="DIOX_N"/>
</dbReference>
<evidence type="ECO:0000256" key="6">
    <source>
        <dbReference type="ARBA" id="ARBA00022989"/>
    </source>
</evidence>
<feature type="transmembrane region" description="Helical" evidence="11">
    <location>
        <begin position="897"/>
        <end position="917"/>
    </location>
</feature>
<dbReference type="SUPFAM" id="SSF103473">
    <property type="entry name" value="MFS general substrate transporter"/>
    <property type="match status" value="1"/>
</dbReference>
<feature type="transmembrane region" description="Helical" evidence="11">
    <location>
        <begin position="1142"/>
        <end position="1161"/>
    </location>
</feature>
<feature type="transmembrane region" description="Helical" evidence="11">
    <location>
        <begin position="1034"/>
        <end position="1054"/>
    </location>
</feature>
<dbReference type="CDD" id="cd17502">
    <property type="entry name" value="MFS_Azr1_MDR_like"/>
    <property type="match status" value="1"/>
</dbReference>
<dbReference type="SFLD" id="SFLDS00052">
    <property type="entry name" value="Ferric_Reductase_Domain"/>
    <property type="match status" value="1"/>
</dbReference>
<feature type="transmembrane region" description="Helical" evidence="11">
    <location>
        <begin position="135"/>
        <end position="153"/>
    </location>
</feature>